<evidence type="ECO:0000313" key="2">
    <source>
        <dbReference type="Proteomes" id="UP000515811"/>
    </source>
</evidence>
<organism evidence="1 2">
    <name type="scientific">Diaphorobacter ruginosibacter</name>
    <dbReference type="NCBI Taxonomy" id="1715720"/>
    <lineage>
        <taxon>Bacteria</taxon>
        <taxon>Pseudomonadati</taxon>
        <taxon>Pseudomonadota</taxon>
        <taxon>Betaproteobacteria</taxon>
        <taxon>Burkholderiales</taxon>
        <taxon>Comamonadaceae</taxon>
        <taxon>Diaphorobacter</taxon>
    </lineage>
</organism>
<sequence>MPHALDYLIFDYSEDEDGNGSWDAMASAPAARLPALVSEIESILQWAHVAFPGRCGPLEEGNDWDFALSAQDDAGQALVIHFDARSRQLQYDDAEVGHTTLTLTLTGNAAFADGLCDAFEVNGNMG</sequence>
<gene>
    <name evidence="1" type="ORF">H9K76_16805</name>
</gene>
<proteinExistence type="predicted"/>
<protein>
    <submittedName>
        <fullName evidence="1">Uncharacterized protein</fullName>
    </submittedName>
</protein>
<dbReference type="AlphaFoldDB" id="A0A7G9RKS9"/>
<evidence type="ECO:0000313" key="1">
    <source>
        <dbReference type="EMBL" id="QNN56204.1"/>
    </source>
</evidence>
<keyword evidence="2" id="KW-1185">Reference proteome</keyword>
<dbReference type="EMBL" id="CP060714">
    <property type="protein sequence ID" value="QNN56204.1"/>
    <property type="molecule type" value="Genomic_DNA"/>
</dbReference>
<dbReference type="KEGG" id="drg:H9K76_16805"/>
<dbReference type="Proteomes" id="UP000515811">
    <property type="component" value="Chromosome"/>
</dbReference>
<reference evidence="1 2" key="1">
    <citation type="submission" date="2020-08" db="EMBL/GenBank/DDBJ databases">
        <title>Genome sequence of Diaphorobacter ruginosibacter DSM 27467T.</title>
        <authorList>
            <person name="Hyun D.-W."/>
            <person name="Bae J.-W."/>
        </authorList>
    </citation>
    <scope>NUCLEOTIDE SEQUENCE [LARGE SCALE GENOMIC DNA]</scope>
    <source>
        <strain evidence="1 2">DSM 27467</strain>
    </source>
</reference>
<name>A0A7G9RKS9_9BURK</name>
<accession>A0A7G9RKS9</accession>
<dbReference type="RefSeq" id="WP_187596473.1">
    <property type="nucleotide sequence ID" value="NZ_CP060714.1"/>
</dbReference>